<dbReference type="GO" id="GO:0009229">
    <property type="term" value="P:thiamine diphosphate biosynthetic process"/>
    <property type="evidence" value="ECO:0007669"/>
    <property type="project" value="UniProtKB-UniPathway"/>
</dbReference>
<dbReference type="PANTHER" id="PTHR20858:SF17">
    <property type="entry name" value="HYDROXYMETHYLPYRIMIDINE_PHOSPHOMETHYLPYRIMIDINE KINASE THI20-RELATED"/>
    <property type="match status" value="1"/>
</dbReference>
<reference evidence="4" key="1">
    <citation type="submission" date="2020-01" db="EMBL/GenBank/DDBJ databases">
        <authorList>
            <person name="Meier V. D."/>
            <person name="Meier V D."/>
        </authorList>
    </citation>
    <scope>NUCLEOTIDE SEQUENCE</scope>
    <source>
        <strain evidence="4">HLG_WM_MAG_07</strain>
    </source>
</reference>
<evidence type="ECO:0000256" key="2">
    <source>
        <dbReference type="ARBA" id="ARBA00012135"/>
    </source>
</evidence>
<dbReference type="SUPFAM" id="SSF53613">
    <property type="entry name" value="Ribokinase-like"/>
    <property type="match status" value="1"/>
</dbReference>
<dbReference type="InterPro" id="IPR029056">
    <property type="entry name" value="Ribokinase-like"/>
</dbReference>
<dbReference type="GO" id="GO:0008972">
    <property type="term" value="F:phosphomethylpyrimidine kinase activity"/>
    <property type="evidence" value="ECO:0007669"/>
    <property type="project" value="InterPro"/>
</dbReference>
<proteinExistence type="predicted"/>
<comment type="pathway">
    <text evidence="1">Cofactor biosynthesis; thiamine diphosphate biosynthesis.</text>
</comment>
<keyword evidence="4" id="KW-0418">Kinase</keyword>
<dbReference type="PANTHER" id="PTHR20858">
    <property type="entry name" value="PHOSPHOMETHYLPYRIMIDINE KINASE"/>
    <property type="match status" value="1"/>
</dbReference>
<evidence type="ECO:0000256" key="1">
    <source>
        <dbReference type="ARBA" id="ARBA00004948"/>
    </source>
</evidence>
<dbReference type="AlphaFoldDB" id="A0A6S6TRM9"/>
<dbReference type="GO" id="GO:0005829">
    <property type="term" value="C:cytosol"/>
    <property type="evidence" value="ECO:0007669"/>
    <property type="project" value="TreeGrafter"/>
</dbReference>
<dbReference type="UniPathway" id="UPA00060">
    <property type="reaction ID" value="UER00138"/>
</dbReference>
<dbReference type="InterPro" id="IPR004399">
    <property type="entry name" value="HMP/HMP-P_kinase_dom"/>
</dbReference>
<feature type="domain" description="Pyridoxamine kinase/Phosphomethylpyrimidine kinase" evidence="3">
    <location>
        <begin position="14"/>
        <end position="249"/>
    </location>
</feature>
<sequence>MSKRPTVLCFSGHDPSGGAGIQADIEAIKAQGCHALSVITCLTRQDTHNIFNISPCSTETIKQHAQTLFEDIEIDAIKIGLIGEAKIALALSEVLSEHPDVPVIFDPVLAAGGGYEFASEQLLDTIKSKLLPLTTVITPNTQETMRLTETSVWNNAAHIFSARGVKYTLITGTHENATAVTNRLFNHNKLLTEHVWGRLPKTYHGSGCTLASSLAANIAKGLSIEDAAYKAQDYTWQSLKNSFQISSGQAIPLR</sequence>
<dbReference type="GO" id="GO:0009228">
    <property type="term" value="P:thiamine biosynthetic process"/>
    <property type="evidence" value="ECO:0007669"/>
    <property type="project" value="InterPro"/>
</dbReference>
<keyword evidence="4" id="KW-0808">Transferase</keyword>
<gene>
    <name evidence="4" type="ORF">HELGO_WM7986</name>
</gene>
<evidence type="ECO:0000259" key="3">
    <source>
        <dbReference type="Pfam" id="PF08543"/>
    </source>
</evidence>
<name>A0A6S6TRM9_9GAMM</name>
<dbReference type="EC" id="2.7.1.49" evidence="2"/>
<evidence type="ECO:0000313" key="4">
    <source>
        <dbReference type="EMBL" id="CAA6825401.1"/>
    </source>
</evidence>
<dbReference type="GO" id="GO:0008902">
    <property type="term" value="F:hydroxymethylpyrimidine kinase activity"/>
    <property type="evidence" value="ECO:0007669"/>
    <property type="project" value="UniProtKB-EC"/>
</dbReference>
<dbReference type="EMBL" id="CACVAY010000127">
    <property type="protein sequence ID" value="CAA6825401.1"/>
    <property type="molecule type" value="Genomic_DNA"/>
</dbReference>
<organism evidence="4">
    <name type="scientific">uncultured Thiotrichaceae bacterium</name>
    <dbReference type="NCBI Taxonomy" id="298394"/>
    <lineage>
        <taxon>Bacteria</taxon>
        <taxon>Pseudomonadati</taxon>
        <taxon>Pseudomonadota</taxon>
        <taxon>Gammaproteobacteria</taxon>
        <taxon>Thiotrichales</taxon>
        <taxon>Thiotrichaceae</taxon>
        <taxon>environmental samples</taxon>
    </lineage>
</organism>
<dbReference type="Gene3D" id="3.40.1190.20">
    <property type="match status" value="1"/>
</dbReference>
<dbReference type="InterPro" id="IPR013749">
    <property type="entry name" value="PM/HMP-P_kinase-1"/>
</dbReference>
<dbReference type="Pfam" id="PF08543">
    <property type="entry name" value="Phos_pyr_kin"/>
    <property type="match status" value="1"/>
</dbReference>
<accession>A0A6S6TRM9</accession>
<protein>
    <recommendedName>
        <fullName evidence="2">hydroxymethylpyrimidine kinase</fullName>
        <ecNumber evidence="2">2.7.1.49</ecNumber>
    </recommendedName>
</protein>
<dbReference type="CDD" id="cd01169">
    <property type="entry name" value="HMPP_kinase"/>
    <property type="match status" value="1"/>
</dbReference>